<feature type="domain" description="HTH cro/C1-type" evidence="3">
    <location>
        <begin position="11"/>
        <end position="65"/>
    </location>
</feature>
<comment type="caution">
    <text evidence="4">The sequence shown here is derived from an EMBL/GenBank/DDBJ whole genome shotgun (WGS) entry which is preliminary data.</text>
</comment>
<evidence type="ECO:0000256" key="2">
    <source>
        <dbReference type="SAM" id="Coils"/>
    </source>
</evidence>
<dbReference type="RefSeq" id="WP_111403847.1">
    <property type="nucleotide sequence ID" value="NZ_CAURJL010000011.1"/>
</dbReference>
<dbReference type="PANTHER" id="PTHR46558:SF4">
    <property type="entry name" value="DNA-BIDING PHAGE PROTEIN"/>
    <property type="match status" value="1"/>
</dbReference>
<dbReference type="AlphaFoldDB" id="A0A369YAX3"/>
<dbReference type="InterPro" id="IPR010982">
    <property type="entry name" value="Lambda_DNA-bd_dom_sf"/>
</dbReference>
<dbReference type="Proteomes" id="UP000253872">
    <property type="component" value="Unassembled WGS sequence"/>
</dbReference>
<dbReference type="SMART" id="SM00530">
    <property type="entry name" value="HTH_XRE"/>
    <property type="match status" value="1"/>
</dbReference>
<dbReference type="EMBL" id="QEPN01000008">
    <property type="protein sequence ID" value="RDE70334.1"/>
    <property type="molecule type" value="Genomic_DNA"/>
</dbReference>
<dbReference type="CDD" id="cd00093">
    <property type="entry name" value="HTH_XRE"/>
    <property type="match status" value="1"/>
</dbReference>
<dbReference type="PANTHER" id="PTHR46558">
    <property type="entry name" value="TRACRIPTIONAL REGULATORY PROTEIN-RELATED-RELATED"/>
    <property type="match status" value="1"/>
</dbReference>
<evidence type="ECO:0000313" key="5">
    <source>
        <dbReference type="Proteomes" id="UP000253872"/>
    </source>
</evidence>
<accession>A0A369YAX3</accession>
<proteinExistence type="predicted"/>
<sequence length="134" mass="15082">MKPSDKLRQNIRDIREDKNLTQAMMAEKLGLSETGYAKVERGESRLDIDRIQKIANILEISIADLIPFGDDSIVACNNSDFSNSTNFSLILGSAELEHAIISLKHQLSAKDDIIETLKKQINTLEQVIENISRR</sequence>
<evidence type="ECO:0000256" key="1">
    <source>
        <dbReference type="ARBA" id="ARBA00023125"/>
    </source>
</evidence>
<evidence type="ECO:0000259" key="3">
    <source>
        <dbReference type="PROSITE" id="PS50943"/>
    </source>
</evidence>
<protein>
    <submittedName>
        <fullName evidence="4">XRE family transcriptional regulator</fullName>
    </submittedName>
</protein>
<name>A0A369YAX3_9PAST</name>
<keyword evidence="2" id="KW-0175">Coiled coil</keyword>
<feature type="coiled-coil region" evidence="2">
    <location>
        <begin position="107"/>
        <end position="134"/>
    </location>
</feature>
<reference evidence="4 5" key="1">
    <citation type="submission" date="2018-05" db="EMBL/GenBank/DDBJ databases">
        <title>Draft Genome Sequences for a Diverse set of 7 Haemophilus Species.</title>
        <authorList>
            <person name="Nichols M."/>
            <person name="Topaz N."/>
            <person name="Wang X."/>
            <person name="Wang X."/>
            <person name="Boxrud D."/>
        </authorList>
    </citation>
    <scope>NUCLEOTIDE SEQUENCE [LARGE SCALE GENOMIC DNA]</scope>
    <source>
        <strain evidence="4 5">C2002001239</strain>
    </source>
</reference>
<dbReference type="InterPro" id="IPR001387">
    <property type="entry name" value="Cro/C1-type_HTH"/>
</dbReference>
<evidence type="ECO:0000313" key="4">
    <source>
        <dbReference type="EMBL" id="RDE70334.1"/>
    </source>
</evidence>
<gene>
    <name evidence="4" type="ORF">DPV93_09210</name>
</gene>
<dbReference type="SUPFAM" id="SSF47413">
    <property type="entry name" value="lambda repressor-like DNA-binding domains"/>
    <property type="match status" value="1"/>
</dbReference>
<dbReference type="Pfam" id="PF01381">
    <property type="entry name" value="HTH_3"/>
    <property type="match status" value="1"/>
</dbReference>
<organism evidence="4 5">
    <name type="scientific">Haemophilus sputorum</name>
    <dbReference type="NCBI Taxonomy" id="1078480"/>
    <lineage>
        <taxon>Bacteria</taxon>
        <taxon>Pseudomonadati</taxon>
        <taxon>Pseudomonadota</taxon>
        <taxon>Gammaproteobacteria</taxon>
        <taxon>Pasteurellales</taxon>
        <taxon>Pasteurellaceae</taxon>
        <taxon>Haemophilus</taxon>
    </lineage>
</organism>
<keyword evidence="1" id="KW-0238">DNA-binding</keyword>
<dbReference type="GO" id="GO:0003677">
    <property type="term" value="F:DNA binding"/>
    <property type="evidence" value="ECO:0007669"/>
    <property type="project" value="UniProtKB-KW"/>
</dbReference>
<dbReference type="PROSITE" id="PS50943">
    <property type="entry name" value="HTH_CROC1"/>
    <property type="match status" value="1"/>
</dbReference>
<dbReference type="Gene3D" id="1.10.260.40">
    <property type="entry name" value="lambda repressor-like DNA-binding domains"/>
    <property type="match status" value="1"/>
</dbReference>